<accession>A0A6J4T1E9</accession>
<evidence type="ECO:0000256" key="2">
    <source>
        <dbReference type="ARBA" id="ARBA00023315"/>
    </source>
</evidence>
<evidence type="ECO:0000259" key="3">
    <source>
        <dbReference type="PROSITE" id="PS51186"/>
    </source>
</evidence>
<dbReference type="PANTHER" id="PTHR43072:SF23">
    <property type="entry name" value="UPF0039 PROTEIN C11D3.02C"/>
    <property type="match status" value="1"/>
</dbReference>
<evidence type="ECO:0000256" key="1">
    <source>
        <dbReference type="ARBA" id="ARBA00022679"/>
    </source>
</evidence>
<dbReference type="PANTHER" id="PTHR43072">
    <property type="entry name" value="N-ACETYLTRANSFERASE"/>
    <property type="match status" value="1"/>
</dbReference>
<keyword evidence="1" id="KW-0808">Transferase</keyword>
<feature type="domain" description="N-acetyltransferase" evidence="3">
    <location>
        <begin position="21"/>
        <end position="179"/>
    </location>
</feature>
<dbReference type="Pfam" id="PF00583">
    <property type="entry name" value="Acetyltransf_1"/>
    <property type="match status" value="1"/>
</dbReference>
<dbReference type="EMBL" id="CADCVP010000271">
    <property type="protein sequence ID" value="CAA9511469.1"/>
    <property type="molecule type" value="Genomic_DNA"/>
</dbReference>
<dbReference type="AlphaFoldDB" id="A0A6J4T1E9"/>
<dbReference type="Gene3D" id="3.40.630.30">
    <property type="match status" value="1"/>
</dbReference>
<name>A0A6J4T1E9_9ACTN</name>
<dbReference type="CDD" id="cd04301">
    <property type="entry name" value="NAT_SF"/>
    <property type="match status" value="1"/>
</dbReference>
<evidence type="ECO:0000313" key="4">
    <source>
        <dbReference type="EMBL" id="CAA9511469.1"/>
    </source>
</evidence>
<gene>
    <name evidence="4" type="ORF">AVDCRST_MAG69-2515</name>
</gene>
<dbReference type="InterPro" id="IPR000182">
    <property type="entry name" value="GNAT_dom"/>
</dbReference>
<dbReference type="PROSITE" id="PS51186">
    <property type="entry name" value="GNAT"/>
    <property type="match status" value="1"/>
</dbReference>
<dbReference type="InterPro" id="IPR016181">
    <property type="entry name" value="Acyl_CoA_acyltransferase"/>
</dbReference>
<dbReference type="NCBIfam" id="NF040503">
    <property type="entry name" value="resist_ArsN1a"/>
    <property type="match status" value="1"/>
</dbReference>
<dbReference type="GO" id="GO:0016747">
    <property type="term" value="F:acyltransferase activity, transferring groups other than amino-acyl groups"/>
    <property type="evidence" value="ECO:0007669"/>
    <property type="project" value="InterPro"/>
</dbReference>
<dbReference type="SUPFAM" id="SSF55729">
    <property type="entry name" value="Acyl-CoA N-acyltransferases (Nat)"/>
    <property type="match status" value="1"/>
</dbReference>
<sequence length="185" mass="20096">MPEGAHPTSTTPAVARPVSPVEVRVAALRDAADIARIHNQGIEERSATFEIDPRRPEQVEAKIADPEQPLVVAERDGAVVGWAGVSRANDRCTQAGVGEYTIYVDRDTRGGGVGVPLLEGLAAEAERHGYWKLVGRIFTTNEPSLALARRCGFYDVGIHRRHGRLAGEWKDVLLVERLLGDAAQD</sequence>
<keyword evidence="2" id="KW-0012">Acyltransferase</keyword>
<protein>
    <recommendedName>
        <fullName evidence="3">N-acetyltransferase domain-containing protein</fullName>
    </recommendedName>
</protein>
<proteinExistence type="predicted"/>
<organism evidence="4">
    <name type="scientific">uncultured Solirubrobacteraceae bacterium</name>
    <dbReference type="NCBI Taxonomy" id="1162706"/>
    <lineage>
        <taxon>Bacteria</taxon>
        <taxon>Bacillati</taxon>
        <taxon>Actinomycetota</taxon>
        <taxon>Thermoleophilia</taxon>
        <taxon>Solirubrobacterales</taxon>
        <taxon>Solirubrobacteraceae</taxon>
        <taxon>environmental samples</taxon>
    </lineage>
</organism>
<reference evidence="4" key="1">
    <citation type="submission" date="2020-02" db="EMBL/GenBank/DDBJ databases">
        <authorList>
            <person name="Meier V. D."/>
        </authorList>
    </citation>
    <scope>NUCLEOTIDE SEQUENCE</scope>
    <source>
        <strain evidence="4">AVDCRST_MAG69</strain>
    </source>
</reference>